<comment type="caution">
    <text evidence="4">The sequence shown here is derived from an EMBL/GenBank/DDBJ whole genome shotgun (WGS) entry which is preliminary data.</text>
</comment>
<dbReference type="SUPFAM" id="SSF52833">
    <property type="entry name" value="Thioredoxin-like"/>
    <property type="match status" value="2"/>
</dbReference>
<evidence type="ECO:0000313" key="5">
    <source>
        <dbReference type="Proteomes" id="UP000467840"/>
    </source>
</evidence>
<feature type="domain" description="Thioredoxin" evidence="2">
    <location>
        <begin position="948"/>
        <end position="1017"/>
    </location>
</feature>
<feature type="compositionally biased region" description="Basic and acidic residues" evidence="1">
    <location>
        <begin position="254"/>
        <end position="264"/>
    </location>
</feature>
<evidence type="ECO:0000259" key="2">
    <source>
        <dbReference type="Pfam" id="PF00085"/>
    </source>
</evidence>
<dbReference type="CDD" id="cd02961">
    <property type="entry name" value="PDI_a_family"/>
    <property type="match status" value="1"/>
</dbReference>
<feature type="region of interest" description="Disordered" evidence="1">
    <location>
        <begin position="254"/>
        <end position="300"/>
    </location>
</feature>
<dbReference type="AlphaFoldDB" id="A0A6A6L674"/>
<accession>A0A6A6L674</accession>
<evidence type="ECO:0000313" key="3">
    <source>
        <dbReference type="EMBL" id="KAF2295753.1"/>
    </source>
</evidence>
<sequence>MFEVCSRRNSSFESSDEDVLGDLTEIRDRLIGRLKELDLAIAEKDRELTERSENELKLGQALEIKKRQMDSIRAKLKLEPTKVEGVEDSIPSNRVGVDELTLGNRANADEEFSGLKHSVDRQVWNIKHKLEPEDRRRNRSCDSLKIEQMGSDIDVLKETMDVAFGKMQSAIFLSEMGPVEQQWRLTIEKDALGILIKGFVRDIQESFKAQVRGREKQVSLGLSKHLSDLMKDINCLNDELEALCLSQSNQDRKISLKPKEKSLSEEDDHGNPGNSTLSVEKVDQQKQLGEGDPEDDGGNYVAKLIKNHESIIKRKNKELNLMKRENLGEKDSSYPRREEDLVSPRRRIQDVIVRMENLITWNAKLGENFGNYESDDDVESSSTKRLCNFSMTKQKKSHIDNLEVGQGKVNEVSISGAVNEELHNEIRVLKEEKEDVSFQAMIMEKTCASVLEGFIYEFRTDLYRSQDARAECSCLEDYNLEGKLREEISRVLFREVYKEWNELVKISDTGNLVREEIHQIAIEETLRDIANTTDYIISVLKEENLEGELREDIWRLLFGELCKEWNEVMKRLDDENLVREEIYQVAFDETLRDAANTGNHLVSKCNDGKNSENCIHGFHCNKSFQCAEHSVKEDVYMVFLREMFKEWKGIDAQNFESLIREEVFLLAFFEAVKEASAAYREGAAYDHFKISEDFIRPDKLHRSKEVSEEEILVQNQESLLNCIRVEEDVIRSTSSEIKEHNAHFHPIQMKHEKLDKVKISQELFTEMGSAFNSVSSKVEIALEQLAVSKALLSELRSCLGVAVEDVERINDRTVSVASAHNLKPSWLQQKEIKEVKVTPSYCEFIPIKEFLQVFMDFKCRVEEKLELNILRLEEAMHHLNPVTELVARHRRKEWLYKKAFIRRCENLRKAETEVDLLGDQVEVLLGLLEKIYNVLHHYSPVLQQYFEKLEPEYAVAATMLKGKAVLEKIDATQETELARKFKIEGYPTLYLSVGGVHNAGYSYDRERTRDAISNWVNQKVSNIVQNVTIVDEAIRILAAESTMVLGFLDTLQGPHSEELAAVSKQPIDVKFYQTSNANVAKLFHIDPQIKRPALIMLKRECGNYRHFGYEGQFTRLAIANFASVYKLPPVITFTEEDGIDIVENPMKQLWLFTPKRSWKVVSIFKEAANAFRGKVIMKIPTSNRQT</sequence>
<organism evidence="4 5">
    <name type="scientific">Hevea brasiliensis</name>
    <name type="common">Para rubber tree</name>
    <name type="synonym">Siphonia brasiliensis</name>
    <dbReference type="NCBI Taxonomy" id="3981"/>
    <lineage>
        <taxon>Eukaryota</taxon>
        <taxon>Viridiplantae</taxon>
        <taxon>Streptophyta</taxon>
        <taxon>Embryophyta</taxon>
        <taxon>Tracheophyta</taxon>
        <taxon>Spermatophyta</taxon>
        <taxon>Magnoliopsida</taxon>
        <taxon>eudicotyledons</taxon>
        <taxon>Gunneridae</taxon>
        <taxon>Pentapetalae</taxon>
        <taxon>rosids</taxon>
        <taxon>fabids</taxon>
        <taxon>Malpighiales</taxon>
        <taxon>Euphorbiaceae</taxon>
        <taxon>Crotonoideae</taxon>
        <taxon>Micrandreae</taxon>
        <taxon>Hevea</taxon>
    </lineage>
</organism>
<dbReference type="Gene3D" id="3.40.30.10">
    <property type="entry name" value="Glutaredoxin"/>
    <property type="match status" value="2"/>
</dbReference>
<dbReference type="InterPro" id="IPR013766">
    <property type="entry name" value="Thioredoxin_domain"/>
</dbReference>
<dbReference type="EMBL" id="JAAGAX010000013">
    <property type="protein sequence ID" value="KAF2295778.1"/>
    <property type="molecule type" value="Genomic_DNA"/>
</dbReference>
<protein>
    <recommendedName>
        <fullName evidence="2">Thioredoxin domain-containing protein</fullName>
    </recommendedName>
</protein>
<dbReference type="PANTHER" id="PTHR33883:SF7">
    <property type="entry name" value="OS04G0521600 PROTEIN"/>
    <property type="match status" value="1"/>
</dbReference>
<proteinExistence type="predicted"/>
<dbReference type="InterPro" id="IPR036249">
    <property type="entry name" value="Thioredoxin-like_sf"/>
</dbReference>
<gene>
    <name evidence="3" type="ORF">GH714_033860</name>
    <name evidence="4" type="ORF">GH714_033937</name>
</gene>
<dbReference type="CDD" id="cd02981">
    <property type="entry name" value="PDI_b_family"/>
    <property type="match status" value="1"/>
</dbReference>
<evidence type="ECO:0000313" key="4">
    <source>
        <dbReference type="EMBL" id="KAF2295778.1"/>
    </source>
</evidence>
<dbReference type="PANTHER" id="PTHR33883">
    <property type="entry name" value="WPP DOMAIN-ASSOCIATED PROTEIN"/>
    <property type="match status" value="1"/>
</dbReference>
<dbReference type="Proteomes" id="UP000467840">
    <property type="component" value="Chromosome 7"/>
</dbReference>
<dbReference type="Pfam" id="PF13848">
    <property type="entry name" value="Thioredoxin_6"/>
    <property type="match status" value="1"/>
</dbReference>
<name>A0A6A6L674_HEVBR</name>
<evidence type="ECO:0000256" key="1">
    <source>
        <dbReference type="SAM" id="MobiDB-lite"/>
    </source>
</evidence>
<dbReference type="Pfam" id="PF00085">
    <property type="entry name" value="Thioredoxin"/>
    <property type="match status" value="1"/>
</dbReference>
<dbReference type="EMBL" id="JAAGAX010000013">
    <property type="protein sequence ID" value="KAF2295753.1"/>
    <property type="molecule type" value="Genomic_DNA"/>
</dbReference>
<reference evidence="4 5" key="1">
    <citation type="journal article" date="2020" name="Mol. Plant">
        <title>The Chromosome-Based Rubber Tree Genome Provides New Insights into Spurge Genome Evolution and Rubber Biosynthesis.</title>
        <authorList>
            <person name="Liu J."/>
            <person name="Shi C."/>
            <person name="Shi C.C."/>
            <person name="Li W."/>
            <person name="Zhang Q.J."/>
            <person name="Zhang Y."/>
            <person name="Li K."/>
            <person name="Lu H.F."/>
            <person name="Shi C."/>
            <person name="Zhu S.T."/>
            <person name="Xiao Z.Y."/>
            <person name="Nan H."/>
            <person name="Yue Y."/>
            <person name="Zhu X.G."/>
            <person name="Wu Y."/>
            <person name="Hong X.N."/>
            <person name="Fan G.Y."/>
            <person name="Tong Y."/>
            <person name="Zhang D."/>
            <person name="Mao C.L."/>
            <person name="Liu Y.L."/>
            <person name="Hao S.J."/>
            <person name="Liu W.Q."/>
            <person name="Lv M.Q."/>
            <person name="Zhang H.B."/>
            <person name="Liu Y."/>
            <person name="Hu-Tang G.R."/>
            <person name="Wang J.P."/>
            <person name="Wang J.H."/>
            <person name="Sun Y.H."/>
            <person name="Ni S.B."/>
            <person name="Chen W.B."/>
            <person name="Zhang X.C."/>
            <person name="Jiao Y.N."/>
            <person name="Eichler E.E."/>
            <person name="Li G.H."/>
            <person name="Liu X."/>
            <person name="Gao L.Z."/>
        </authorList>
    </citation>
    <scope>NUCLEOTIDE SEQUENCE [LARGE SCALE GENOMIC DNA]</scope>
    <source>
        <strain evidence="5">cv. GT1</strain>
        <tissue evidence="4">Leaf</tissue>
    </source>
</reference>
<keyword evidence="5" id="KW-1185">Reference proteome</keyword>
<dbReference type="InterPro" id="IPR037490">
    <property type="entry name" value="WAP"/>
</dbReference>